<keyword evidence="4" id="KW-1185">Reference proteome</keyword>
<protein>
    <submittedName>
        <fullName evidence="2">Uncharacterized protein</fullName>
    </submittedName>
</protein>
<gene>
    <name evidence="2" type="ORF">GPM918_LOCUS9547</name>
    <name evidence="3" type="ORF">SRO942_LOCUS9548</name>
</gene>
<keyword evidence="1" id="KW-1133">Transmembrane helix</keyword>
<feature type="transmembrane region" description="Helical" evidence="1">
    <location>
        <begin position="57"/>
        <end position="81"/>
    </location>
</feature>
<comment type="caution">
    <text evidence="2">The sequence shown here is derived from an EMBL/GenBank/DDBJ whole genome shotgun (WGS) entry which is preliminary data.</text>
</comment>
<keyword evidence="1" id="KW-0472">Membrane</keyword>
<feature type="transmembrane region" description="Helical" evidence="1">
    <location>
        <begin position="93"/>
        <end position="119"/>
    </location>
</feature>
<keyword evidence="1" id="KW-0812">Transmembrane</keyword>
<dbReference type="Proteomes" id="UP000663829">
    <property type="component" value="Unassembled WGS sequence"/>
</dbReference>
<feature type="transmembrane region" description="Helical" evidence="1">
    <location>
        <begin position="12"/>
        <end position="37"/>
    </location>
</feature>
<dbReference type="EMBL" id="CAJNOQ010001786">
    <property type="protein sequence ID" value="CAF0918949.1"/>
    <property type="molecule type" value="Genomic_DNA"/>
</dbReference>
<dbReference type="EMBL" id="CAJOBC010001786">
    <property type="protein sequence ID" value="CAF3698650.1"/>
    <property type="molecule type" value="Genomic_DNA"/>
</dbReference>
<dbReference type="Proteomes" id="UP000681722">
    <property type="component" value="Unassembled WGS sequence"/>
</dbReference>
<name>A0A814ATX9_9BILA</name>
<dbReference type="OrthoDB" id="1856718at2759"/>
<reference evidence="2" key="1">
    <citation type="submission" date="2021-02" db="EMBL/GenBank/DDBJ databases">
        <authorList>
            <person name="Nowell W R."/>
        </authorList>
    </citation>
    <scope>NUCLEOTIDE SEQUENCE</scope>
</reference>
<evidence type="ECO:0000256" key="1">
    <source>
        <dbReference type="SAM" id="Phobius"/>
    </source>
</evidence>
<evidence type="ECO:0000313" key="3">
    <source>
        <dbReference type="EMBL" id="CAF3698650.1"/>
    </source>
</evidence>
<dbReference type="AlphaFoldDB" id="A0A814ATX9"/>
<proteinExistence type="predicted"/>
<evidence type="ECO:0000313" key="4">
    <source>
        <dbReference type="Proteomes" id="UP000663829"/>
    </source>
</evidence>
<organism evidence="2 4">
    <name type="scientific">Didymodactylos carnosus</name>
    <dbReference type="NCBI Taxonomy" id="1234261"/>
    <lineage>
        <taxon>Eukaryota</taxon>
        <taxon>Metazoa</taxon>
        <taxon>Spiralia</taxon>
        <taxon>Gnathifera</taxon>
        <taxon>Rotifera</taxon>
        <taxon>Eurotatoria</taxon>
        <taxon>Bdelloidea</taxon>
        <taxon>Philodinida</taxon>
        <taxon>Philodinidae</taxon>
        <taxon>Didymodactylos</taxon>
    </lineage>
</organism>
<accession>A0A814ATX9</accession>
<sequence length="122" mass="13499">MESLITWLCSSGVFLCVTILNIVIIGAFVGLYLSSIFGVASYFPDKYVNSVVIGTNLILLMALFFLVLQYLILLEIFLLAISKRLVEPHLSTTAAVMLNLFAFFGATSGVINSVFYRYIITL</sequence>
<evidence type="ECO:0000313" key="2">
    <source>
        <dbReference type="EMBL" id="CAF0918949.1"/>
    </source>
</evidence>